<proteinExistence type="predicted"/>
<dbReference type="AlphaFoldDB" id="A0A427UPD1"/>
<evidence type="ECO:0000313" key="1">
    <source>
        <dbReference type="EMBL" id="RSE22226.1"/>
    </source>
</evidence>
<dbReference type="InterPro" id="IPR017483">
    <property type="entry name" value="CHP03034"/>
</dbReference>
<evidence type="ECO:0000313" key="2">
    <source>
        <dbReference type="Proteomes" id="UP000275331"/>
    </source>
</evidence>
<dbReference type="OrthoDB" id="612868at2"/>
<dbReference type="EMBL" id="RHXB01000019">
    <property type="protein sequence ID" value="RSE22226.1"/>
    <property type="molecule type" value="Genomic_DNA"/>
</dbReference>
<protein>
    <submittedName>
        <fullName evidence="1">DUF3289 family protein</fullName>
    </submittedName>
</protein>
<sequence>MHNSLYLSMNLPCTLFETVSRFDDNSADDMRYGDMGQHDLLALGLNDISAKVDPWRFIRYDFPHPSYVDGMFGVSTPGRKISHDECVDILFNEMKELSHEFSFWGEYKSLIGELIDHFRYGNGSAFYSQKLNSAFHMRMSKLSLRSPLLIIKDCIQREFAKTHTKMYIPALLHQIEIMLLRSRLYKFNNPQDRANGLGISVHDISAQKIILLNLQKYSLGWSATVHFEAQDHFGLDVSDIKNELYREFRFFRIWFFLQHHRDFAFKPFLTNFNSVERIDNYL</sequence>
<reference evidence="1 2" key="1">
    <citation type="submission" date="2018-10" db="EMBL/GenBank/DDBJ databases">
        <title>Transmission dynamics of multidrug resistant bacteria on intensive care unit surfaces.</title>
        <authorList>
            <person name="D'Souza A.W."/>
            <person name="Potter R.F."/>
            <person name="Wallace M."/>
            <person name="Shupe A."/>
            <person name="Patel S."/>
            <person name="Sun S."/>
            <person name="Gul D."/>
            <person name="Kwon J.H."/>
            <person name="Andleeb S."/>
            <person name="Burnham C.-A.D."/>
            <person name="Dantas G."/>
        </authorList>
    </citation>
    <scope>NUCLEOTIDE SEQUENCE [LARGE SCALE GENOMIC DNA]</scope>
    <source>
        <strain evidence="1 2">AS_373</strain>
    </source>
</reference>
<dbReference type="RefSeq" id="WP_125295465.1">
    <property type="nucleotide sequence ID" value="NZ_JAPTZM010000015.1"/>
</dbReference>
<dbReference type="NCBIfam" id="TIGR03034">
    <property type="entry name" value="YPO3983 family protein"/>
    <property type="match status" value="1"/>
</dbReference>
<name>A0A427UPD1_9ENTR</name>
<comment type="caution">
    <text evidence="1">The sequence shown here is derived from an EMBL/GenBank/DDBJ whole genome shotgun (WGS) entry which is preliminary data.</text>
</comment>
<accession>A0A427UPD1</accession>
<gene>
    <name evidence="1" type="ORF">EGT71_21525</name>
</gene>
<dbReference type="Proteomes" id="UP000275331">
    <property type="component" value="Unassembled WGS sequence"/>
</dbReference>
<dbReference type="Pfam" id="PF11692">
    <property type="entry name" value="DUF3289"/>
    <property type="match status" value="1"/>
</dbReference>
<organism evidence="1 2">
    <name type="scientific">Atlantibacter subterraneus</name>
    <dbReference type="NCBI Taxonomy" id="255519"/>
    <lineage>
        <taxon>Bacteria</taxon>
        <taxon>Pseudomonadati</taxon>
        <taxon>Pseudomonadota</taxon>
        <taxon>Gammaproteobacteria</taxon>
        <taxon>Enterobacterales</taxon>
        <taxon>Enterobacteriaceae</taxon>
        <taxon>Atlantibacter</taxon>
    </lineage>
</organism>